<dbReference type="Pfam" id="PF13977">
    <property type="entry name" value="TetR_C_6"/>
    <property type="match status" value="1"/>
</dbReference>
<dbReference type="InterPro" id="IPR001647">
    <property type="entry name" value="HTH_TetR"/>
</dbReference>
<organism evidence="7 8">
    <name type="scientific">Xylanibacillus composti</name>
    <dbReference type="NCBI Taxonomy" id="1572762"/>
    <lineage>
        <taxon>Bacteria</taxon>
        <taxon>Bacillati</taxon>
        <taxon>Bacillota</taxon>
        <taxon>Bacilli</taxon>
        <taxon>Bacillales</taxon>
        <taxon>Paenibacillaceae</taxon>
        <taxon>Xylanibacillus</taxon>
    </lineage>
</organism>
<gene>
    <name evidence="7" type="ORF">XYCOK13_19500</name>
</gene>
<dbReference type="Pfam" id="PF00440">
    <property type="entry name" value="TetR_N"/>
    <property type="match status" value="1"/>
</dbReference>
<feature type="domain" description="HTH tetR-type" evidence="6">
    <location>
        <begin position="14"/>
        <end position="74"/>
    </location>
</feature>
<comment type="caution">
    <text evidence="7">The sequence shown here is derived from an EMBL/GenBank/DDBJ whole genome shotgun (WGS) entry which is preliminary data.</text>
</comment>
<feature type="DNA-binding region" description="H-T-H motif" evidence="5">
    <location>
        <begin position="37"/>
        <end position="56"/>
    </location>
</feature>
<proteinExistence type="predicted"/>
<dbReference type="Proteomes" id="UP000677918">
    <property type="component" value="Unassembled WGS sequence"/>
</dbReference>
<reference evidence="7" key="1">
    <citation type="submission" date="2021-04" db="EMBL/GenBank/DDBJ databases">
        <title>Draft genome sequence of Xylanibacillus composti strain K13.</title>
        <authorList>
            <person name="Uke A."/>
            <person name="Chhe C."/>
            <person name="Baramee S."/>
            <person name="Kosugi A."/>
        </authorList>
    </citation>
    <scope>NUCLEOTIDE SEQUENCE</scope>
    <source>
        <strain evidence="7">K13</strain>
    </source>
</reference>
<evidence type="ECO:0000256" key="1">
    <source>
        <dbReference type="ARBA" id="ARBA00022491"/>
    </source>
</evidence>
<evidence type="ECO:0000256" key="4">
    <source>
        <dbReference type="ARBA" id="ARBA00023163"/>
    </source>
</evidence>
<sequence>MTANLSDKRLRKGEQTRAHILRSAIELIAGQGLKSLSTAKLASASGVSKSTIFHHFPSSDDVLVSALHLIVDEMKRAMLSGSYQHVEHFMQALGESLFDTPESSMTLFRAFLSYSHESLFNPAYHALLASFADELEQAFYDQLSRLVPDSVKPEAVRAASSLLLPLMDGMGLHYLLTGDDSKYKQMWSAQTAFLVQMLQPS</sequence>
<dbReference type="SUPFAM" id="SSF46689">
    <property type="entry name" value="Homeodomain-like"/>
    <property type="match status" value="1"/>
</dbReference>
<dbReference type="RefSeq" id="WP_213411931.1">
    <property type="nucleotide sequence ID" value="NZ_BOVK01000024.1"/>
</dbReference>
<evidence type="ECO:0000313" key="8">
    <source>
        <dbReference type="Proteomes" id="UP000677918"/>
    </source>
</evidence>
<dbReference type="PRINTS" id="PR00455">
    <property type="entry name" value="HTHTETR"/>
</dbReference>
<dbReference type="SUPFAM" id="SSF48498">
    <property type="entry name" value="Tetracyclin repressor-like, C-terminal domain"/>
    <property type="match status" value="1"/>
</dbReference>
<dbReference type="Gene3D" id="1.10.357.10">
    <property type="entry name" value="Tetracycline Repressor, domain 2"/>
    <property type="match status" value="1"/>
</dbReference>
<dbReference type="AlphaFoldDB" id="A0A8J4M322"/>
<evidence type="ECO:0000313" key="7">
    <source>
        <dbReference type="EMBL" id="GIQ69126.1"/>
    </source>
</evidence>
<keyword evidence="8" id="KW-1185">Reference proteome</keyword>
<keyword evidence="4" id="KW-0804">Transcription</keyword>
<dbReference type="InterPro" id="IPR039538">
    <property type="entry name" value="BetI_C"/>
</dbReference>
<evidence type="ECO:0000256" key="5">
    <source>
        <dbReference type="PROSITE-ProRule" id="PRU00335"/>
    </source>
</evidence>
<accession>A0A8J4M322</accession>
<dbReference type="GO" id="GO:0003700">
    <property type="term" value="F:DNA-binding transcription factor activity"/>
    <property type="evidence" value="ECO:0007669"/>
    <property type="project" value="TreeGrafter"/>
</dbReference>
<evidence type="ECO:0000259" key="6">
    <source>
        <dbReference type="PROSITE" id="PS50977"/>
    </source>
</evidence>
<dbReference type="PROSITE" id="PS50977">
    <property type="entry name" value="HTH_TETR_2"/>
    <property type="match status" value="1"/>
</dbReference>
<dbReference type="InterPro" id="IPR009057">
    <property type="entry name" value="Homeodomain-like_sf"/>
</dbReference>
<evidence type="ECO:0000256" key="2">
    <source>
        <dbReference type="ARBA" id="ARBA00023015"/>
    </source>
</evidence>
<evidence type="ECO:0000256" key="3">
    <source>
        <dbReference type="ARBA" id="ARBA00023125"/>
    </source>
</evidence>
<protein>
    <submittedName>
        <fullName evidence="7">TetR family transcriptional regulator</fullName>
    </submittedName>
</protein>
<dbReference type="InterPro" id="IPR050109">
    <property type="entry name" value="HTH-type_TetR-like_transc_reg"/>
</dbReference>
<dbReference type="PANTHER" id="PTHR30055">
    <property type="entry name" value="HTH-TYPE TRANSCRIPTIONAL REGULATOR RUTR"/>
    <property type="match status" value="1"/>
</dbReference>
<dbReference type="InterPro" id="IPR036271">
    <property type="entry name" value="Tet_transcr_reg_TetR-rel_C_sf"/>
</dbReference>
<dbReference type="EMBL" id="BOVK01000024">
    <property type="protein sequence ID" value="GIQ69126.1"/>
    <property type="molecule type" value="Genomic_DNA"/>
</dbReference>
<dbReference type="PANTHER" id="PTHR30055:SF231">
    <property type="entry name" value="TRANSCRIPTIONAL REGULATORY PROTEIN (PROBABLY DEOR-FAMILY)-RELATED"/>
    <property type="match status" value="1"/>
</dbReference>
<name>A0A8J4M322_9BACL</name>
<keyword evidence="1" id="KW-0678">Repressor</keyword>
<dbReference type="GO" id="GO:0000976">
    <property type="term" value="F:transcription cis-regulatory region binding"/>
    <property type="evidence" value="ECO:0007669"/>
    <property type="project" value="TreeGrafter"/>
</dbReference>
<keyword evidence="3 5" id="KW-0238">DNA-binding</keyword>
<keyword evidence="2" id="KW-0805">Transcription regulation</keyword>